<protein>
    <submittedName>
        <fullName evidence="2">Uncharacterized protein</fullName>
    </submittedName>
</protein>
<dbReference type="EMBL" id="JAWQEG010000741">
    <property type="protein sequence ID" value="KAK3885987.1"/>
    <property type="molecule type" value="Genomic_DNA"/>
</dbReference>
<evidence type="ECO:0000256" key="1">
    <source>
        <dbReference type="SAM" id="MobiDB-lite"/>
    </source>
</evidence>
<sequence length="190" mass="21009">MTPANPALQQWTEVVKRKKNKNKNLLVVEAEDENEKSTDKKSEVVDALGDAQINDAKFTKTGKIILNFEDENSRDFVSGLSRDNPVQAGDSPQGPDTQRHIGDKATLYLDCLPKVEIHSFWTFSGLCRWTVARRSRDSPATFCRSSRPSCSEELAGRAAGYGIPTFFALGSLPSRSTFSTSTQVSEDIFS</sequence>
<organism evidence="2 3">
    <name type="scientific">Petrolisthes cinctipes</name>
    <name type="common">Flat porcelain crab</name>
    <dbReference type="NCBI Taxonomy" id="88211"/>
    <lineage>
        <taxon>Eukaryota</taxon>
        <taxon>Metazoa</taxon>
        <taxon>Ecdysozoa</taxon>
        <taxon>Arthropoda</taxon>
        <taxon>Crustacea</taxon>
        <taxon>Multicrustacea</taxon>
        <taxon>Malacostraca</taxon>
        <taxon>Eumalacostraca</taxon>
        <taxon>Eucarida</taxon>
        <taxon>Decapoda</taxon>
        <taxon>Pleocyemata</taxon>
        <taxon>Anomura</taxon>
        <taxon>Galatheoidea</taxon>
        <taxon>Porcellanidae</taxon>
        <taxon>Petrolisthes</taxon>
    </lineage>
</organism>
<dbReference type="AlphaFoldDB" id="A0AAE1G482"/>
<evidence type="ECO:0000313" key="3">
    <source>
        <dbReference type="Proteomes" id="UP001286313"/>
    </source>
</evidence>
<dbReference type="Proteomes" id="UP001286313">
    <property type="component" value="Unassembled WGS sequence"/>
</dbReference>
<comment type="caution">
    <text evidence="2">The sequence shown here is derived from an EMBL/GenBank/DDBJ whole genome shotgun (WGS) entry which is preliminary data.</text>
</comment>
<name>A0AAE1G482_PETCI</name>
<gene>
    <name evidence="2" type="ORF">Pcinc_009846</name>
</gene>
<evidence type="ECO:0000313" key="2">
    <source>
        <dbReference type="EMBL" id="KAK3885987.1"/>
    </source>
</evidence>
<keyword evidence="3" id="KW-1185">Reference proteome</keyword>
<accession>A0AAE1G482</accession>
<reference evidence="2" key="1">
    <citation type="submission" date="2023-10" db="EMBL/GenBank/DDBJ databases">
        <title>Genome assemblies of two species of porcelain crab, Petrolisthes cinctipes and Petrolisthes manimaculis (Anomura: Porcellanidae).</title>
        <authorList>
            <person name="Angst P."/>
        </authorList>
    </citation>
    <scope>NUCLEOTIDE SEQUENCE</scope>
    <source>
        <strain evidence="2">PB745_01</strain>
        <tissue evidence="2">Gill</tissue>
    </source>
</reference>
<proteinExistence type="predicted"/>
<feature type="region of interest" description="Disordered" evidence="1">
    <location>
        <begin position="77"/>
        <end position="100"/>
    </location>
</feature>